<dbReference type="Proteomes" id="UP000245699">
    <property type="component" value="Unassembled WGS sequence"/>
</dbReference>
<evidence type="ECO:0000313" key="2">
    <source>
        <dbReference type="EMBL" id="PVU95112.1"/>
    </source>
</evidence>
<protein>
    <recommendedName>
        <fullName evidence="4">Transmembrane protein</fullName>
    </recommendedName>
</protein>
<name>A0A2T9YS03_9FUNG</name>
<dbReference type="AlphaFoldDB" id="A0A2T9YS03"/>
<comment type="caution">
    <text evidence="2">The sequence shown here is derived from an EMBL/GenBank/DDBJ whole genome shotgun (WGS) entry which is preliminary data.</text>
</comment>
<dbReference type="STRING" id="61424.A0A2T9YS03"/>
<feature type="chain" id="PRO_5015767808" description="Transmembrane protein" evidence="1">
    <location>
        <begin position="21"/>
        <end position="161"/>
    </location>
</feature>
<gene>
    <name evidence="2" type="ORF">BB559_002835</name>
</gene>
<evidence type="ECO:0000256" key="1">
    <source>
        <dbReference type="SAM" id="SignalP"/>
    </source>
</evidence>
<sequence>MLSILKAFILFSTLLLVSNSQSTSSGIDSLSNSQSNSSDTDPLSNIENCIDNKCTPNLSKQEQNSCVKQCFIDNNLLSIYDALNSCINSCTGTSLSCLNECTDKLTNDIDSGKLNVDGNTTTSNDTNTTSNTATKLSSVSILKSKYLLYAISLFIMINITL</sequence>
<evidence type="ECO:0008006" key="4">
    <source>
        <dbReference type="Google" id="ProtNLM"/>
    </source>
</evidence>
<evidence type="ECO:0000313" key="3">
    <source>
        <dbReference type="Proteomes" id="UP000245699"/>
    </source>
</evidence>
<proteinExistence type="predicted"/>
<reference evidence="2 3" key="1">
    <citation type="journal article" date="2018" name="MBio">
        <title>Comparative Genomics Reveals the Core Gene Toolbox for the Fungus-Insect Symbiosis.</title>
        <authorList>
            <person name="Wang Y."/>
            <person name="Stata M."/>
            <person name="Wang W."/>
            <person name="Stajich J.E."/>
            <person name="White M.M."/>
            <person name="Moncalvo J.M."/>
        </authorList>
    </citation>
    <scope>NUCLEOTIDE SEQUENCE [LARGE SCALE GENOMIC DNA]</scope>
    <source>
        <strain evidence="2 3">AUS-77-4</strain>
    </source>
</reference>
<accession>A0A2T9YS03</accession>
<dbReference type="EMBL" id="MBFT01000205">
    <property type="protein sequence ID" value="PVU95112.1"/>
    <property type="molecule type" value="Genomic_DNA"/>
</dbReference>
<keyword evidence="3" id="KW-1185">Reference proteome</keyword>
<feature type="signal peptide" evidence="1">
    <location>
        <begin position="1"/>
        <end position="20"/>
    </location>
</feature>
<keyword evidence="1" id="KW-0732">Signal</keyword>
<organism evidence="2 3">
    <name type="scientific">Furculomyces boomerangus</name>
    <dbReference type="NCBI Taxonomy" id="61424"/>
    <lineage>
        <taxon>Eukaryota</taxon>
        <taxon>Fungi</taxon>
        <taxon>Fungi incertae sedis</taxon>
        <taxon>Zoopagomycota</taxon>
        <taxon>Kickxellomycotina</taxon>
        <taxon>Harpellomycetes</taxon>
        <taxon>Harpellales</taxon>
        <taxon>Harpellaceae</taxon>
        <taxon>Furculomyces</taxon>
    </lineage>
</organism>